<dbReference type="KEGG" id="llh:I41_46660"/>
<dbReference type="EMBL" id="CP036339">
    <property type="protein sequence ID" value="QDT75455.1"/>
    <property type="molecule type" value="Genomic_DNA"/>
</dbReference>
<evidence type="ECO:0000313" key="2">
    <source>
        <dbReference type="Proteomes" id="UP000317909"/>
    </source>
</evidence>
<dbReference type="AlphaFoldDB" id="A0A517U4D9"/>
<dbReference type="Proteomes" id="UP000317909">
    <property type="component" value="Chromosome"/>
</dbReference>
<dbReference type="OrthoDB" id="5509347at2"/>
<keyword evidence="2" id="KW-1185">Reference proteome</keyword>
<protein>
    <submittedName>
        <fullName evidence="1">Uncharacterized protein</fullName>
    </submittedName>
</protein>
<organism evidence="1 2">
    <name type="scientific">Lacipirellula limnantheis</name>
    <dbReference type="NCBI Taxonomy" id="2528024"/>
    <lineage>
        <taxon>Bacteria</taxon>
        <taxon>Pseudomonadati</taxon>
        <taxon>Planctomycetota</taxon>
        <taxon>Planctomycetia</taxon>
        <taxon>Pirellulales</taxon>
        <taxon>Lacipirellulaceae</taxon>
        <taxon>Lacipirellula</taxon>
    </lineage>
</organism>
<reference evidence="1 2" key="1">
    <citation type="submission" date="2019-02" db="EMBL/GenBank/DDBJ databases">
        <title>Deep-cultivation of Planctomycetes and their phenomic and genomic characterization uncovers novel biology.</title>
        <authorList>
            <person name="Wiegand S."/>
            <person name="Jogler M."/>
            <person name="Boedeker C."/>
            <person name="Pinto D."/>
            <person name="Vollmers J."/>
            <person name="Rivas-Marin E."/>
            <person name="Kohn T."/>
            <person name="Peeters S.H."/>
            <person name="Heuer A."/>
            <person name="Rast P."/>
            <person name="Oberbeckmann S."/>
            <person name="Bunk B."/>
            <person name="Jeske O."/>
            <person name="Meyerdierks A."/>
            <person name="Storesund J.E."/>
            <person name="Kallscheuer N."/>
            <person name="Luecker S."/>
            <person name="Lage O.M."/>
            <person name="Pohl T."/>
            <person name="Merkel B.J."/>
            <person name="Hornburger P."/>
            <person name="Mueller R.-W."/>
            <person name="Bruemmer F."/>
            <person name="Labrenz M."/>
            <person name="Spormann A.M."/>
            <person name="Op den Camp H."/>
            <person name="Overmann J."/>
            <person name="Amann R."/>
            <person name="Jetten M.S.M."/>
            <person name="Mascher T."/>
            <person name="Medema M.H."/>
            <person name="Devos D.P."/>
            <person name="Kaster A.-K."/>
            <person name="Ovreas L."/>
            <person name="Rohde M."/>
            <person name="Galperin M.Y."/>
            <person name="Jogler C."/>
        </authorList>
    </citation>
    <scope>NUCLEOTIDE SEQUENCE [LARGE SCALE GENOMIC DNA]</scope>
    <source>
        <strain evidence="1 2">I41</strain>
    </source>
</reference>
<gene>
    <name evidence="1" type="ORF">I41_46660</name>
</gene>
<name>A0A517U4D9_9BACT</name>
<dbReference type="RefSeq" id="WP_145435116.1">
    <property type="nucleotide sequence ID" value="NZ_CP036339.1"/>
</dbReference>
<accession>A0A517U4D9</accession>
<evidence type="ECO:0000313" key="1">
    <source>
        <dbReference type="EMBL" id="QDT75455.1"/>
    </source>
</evidence>
<sequence length="65" mass="7158">MFRQQVRSGLTHVGLALRDSEEFAVAWNEGRGAYRSPVWGALLATAIAGTTTNGMTTVFPVRDYR</sequence>
<proteinExistence type="predicted"/>